<keyword evidence="4" id="KW-1185">Reference proteome</keyword>
<evidence type="ECO:0000256" key="2">
    <source>
        <dbReference type="SAM" id="Phobius"/>
    </source>
</evidence>
<evidence type="ECO:0000313" key="4">
    <source>
        <dbReference type="Proteomes" id="UP001292094"/>
    </source>
</evidence>
<feature type="transmembrane region" description="Helical" evidence="2">
    <location>
        <begin position="207"/>
        <end position="228"/>
    </location>
</feature>
<gene>
    <name evidence="3" type="ORF">Pmani_019829</name>
</gene>
<keyword evidence="2" id="KW-1133">Transmembrane helix</keyword>
<dbReference type="AlphaFoldDB" id="A0AAE1PHR6"/>
<evidence type="ECO:0000256" key="1">
    <source>
        <dbReference type="SAM" id="MobiDB-lite"/>
    </source>
</evidence>
<keyword evidence="2" id="KW-0472">Membrane</keyword>
<feature type="compositionally biased region" description="Basic residues" evidence="1">
    <location>
        <begin position="318"/>
        <end position="334"/>
    </location>
</feature>
<protein>
    <submittedName>
        <fullName evidence="3">Uncharacterized protein</fullName>
    </submittedName>
</protein>
<feature type="compositionally biased region" description="Basic and acidic residues" evidence="1">
    <location>
        <begin position="71"/>
        <end position="88"/>
    </location>
</feature>
<dbReference type="EMBL" id="JAWZYT010001889">
    <property type="protein sequence ID" value="KAK4308461.1"/>
    <property type="molecule type" value="Genomic_DNA"/>
</dbReference>
<organism evidence="3 4">
    <name type="scientific">Petrolisthes manimaculis</name>
    <dbReference type="NCBI Taxonomy" id="1843537"/>
    <lineage>
        <taxon>Eukaryota</taxon>
        <taxon>Metazoa</taxon>
        <taxon>Ecdysozoa</taxon>
        <taxon>Arthropoda</taxon>
        <taxon>Crustacea</taxon>
        <taxon>Multicrustacea</taxon>
        <taxon>Malacostraca</taxon>
        <taxon>Eumalacostraca</taxon>
        <taxon>Eucarida</taxon>
        <taxon>Decapoda</taxon>
        <taxon>Pleocyemata</taxon>
        <taxon>Anomura</taxon>
        <taxon>Galatheoidea</taxon>
        <taxon>Porcellanidae</taxon>
        <taxon>Petrolisthes</taxon>
    </lineage>
</organism>
<feature type="region of interest" description="Disordered" evidence="1">
    <location>
        <begin position="303"/>
        <end position="381"/>
    </location>
</feature>
<name>A0AAE1PHR6_9EUCA</name>
<feature type="compositionally biased region" description="Low complexity" evidence="1">
    <location>
        <begin position="303"/>
        <end position="317"/>
    </location>
</feature>
<reference evidence="3" key="1">
    <citation type="submission" date="2023-11" db="EMBL/GenBank/DDBJ databases">
        <title>Genome assemblies of two species of porcelain crab, Petrolisthes cinctipes and Petrolisthes manimaculis (Anomura: Porcellanidae).</title>
        <authorList>
            <person name="Angst P."/>
        </authorList>
    </citation>
    <scope>NUCLEOTIDE SEQUENCE</scope>
    <source>
        <strain evidence="3">PB745_02</strain>
        <tissue evidence="3">Gill</tissue>
    </source>
</reference>
<proteinExistence type="predicted"/>
<comment type="caution">
    <text evidence="3">The sequence shown here is derived from an EMBL/GenBank/DDBJ whole genome shotgun (WGS) entry which is preliminary data.</text>
</comment>
<feature type="region of interest" description="Disordered" evidence="1">
    <location>
        <begin position="71"/>
        <end position="131"/>
    </location>
</feature>
<sequence>MGDLQLFNIPTALLTGELGLIPSALLTANTVAGGAQALLAATGLVVIEIATILGFIFNYIDQAQKSNEAFREEAAGGGGHDEEAEKSDNIYPSWLVEPRPPKIKRNQDTRRQGRSISESALPPPPSSSPSTTLFQNAGNVMVSALSSLDSLGCLNKLMCHFNSKKSANLTPREHVMVHLFSGKIPKSSKVDCTQMFQQCPFEMRMRAWVCVGVVVAWAGVTCDTLAIIPRPGIPLVGGLGAAGTIPIVSLVALEVAVLVGLLKSGLRYKQIDELIDYWNYKKDDYSDYDYSFIEVPHHYGSSYPPIQQQQQHHSPQPGHHRRRSQQRPQQHKQKQPQQQQFLRPYRGVDSTPSRRQQHKRSAGGGGELFLVSQHKGGNGGSEVRVDVVEMGEGVYGWQRDVNEEMDDAVPSVVVVDGDSVEREGVDEGVEEYLRSVYEEAQQREGVDANVYEYLDLYDEANVEDEEELMDLIISRMDTDECLLKLYCNLQRRPSITLEQQLLSQLFSTSQRARTTYNDAFSRAQEVLDTRDGKPLTCEQVFSKCDLNEDTLEDLLRITWQHHENVQQA</sequence>
<accession>A0AAE1PHR6</accession>
<evidence type="ECO:0000313" key="3">
    <source>
        <dbReference type="EMBL" id="KAK4308461.1"/>
    </source>
</evidence>
<keyword evidence="2" id="KW-0812">Transmembrane</keyword>
<dbReference type="Proteomes" id="UP001292094">
    <property type="component" value="Unassembled WGS sequence"/>
</dbReference>
<feature type="transmembrane region" description="Helical" evidence="2">
    <location>
        <begin position="38"/>
        <end position="60"/>
    </location>
</feature>
<feature type="transmembrane region" description="Helical" evidence="2">
    <location>
        <begin position="240"/>
        <end position="262"/>
    </location>
</feature>